<feature type="compositionally biased region" description="Gly residues" evidence="1">
    <location>
        <begin position="21"/>
        <end position="48"/>
    </location>
</feature>
<feature type="region of interest" description="Disordered" evidence="1">
    <location>
        <begin position="106"/>
        <end position="128"/>
    </location>
</feature>
<keyword evidence="4" id="KW-1185">Reference proteome</keyword>
<dbReference type="AlphaFoldDB" id="A0A6A6VSK9"/>
<dbReference type="EMBL" id="ML996595">
    <property type="protein sequence ID" value="KAF2752766.1"/>
    <property type="molecule type" value="Genomic_DNA"/>
</dbReference>
<feature type="compositionally biased region" description="Basic residues" evidence="1">
    <location>
        <begin position="106"/>
        <end position="116"/>
    </location>
</feature>
<reference evidence="3" key="1">
    <citation type="journal article" date="2020" name="Stud. Mycol.">
        <title>101 Dothideomycetes genomes: a test case for predicting lifestyles and emergence of pathogens.</title>
        <authorList>
            <person name="Haridas S."/>
            <person name="Albert R."/>
            <person name="Binder M."/>
            <person name="Bloem J."/>
            <person name="Labutti K."/>
            <person name="Salamov A."/>
            <person name="Andreopoulos B."/>
            <person name="Baker S."/>
            <person name="Barry K."/>
            <person name="Bills G."/>
            <person name="Bluhm B."/>
            <person name="Cannon C."/>
            <person name="Castanera R."/>
            <person name="Culley D."/>
            <person name="Daum C."/>
            <person name="Ezra D."/>
            <person name="Gonzalez J."/>
            <person name="Henrissat B."/>
            <person name="Kuo A."/>
            <person name="Liang C."/>
            <person name="Lipzen A."/>
            <person name="Lutzoni F."/>
            <person name="Magnuson J."/>
            <person name="Mondo S."/>
            <person name="Nolan M."/>
            <person name="Ohm R."/>
            <person name="Pangilinan J."/>
            <person name="Park H.-J."/>
            <person name="Ramirez L."/>
            <person name="Alfaro M."/>
            <person name="Sun H."/>
            <person name="Tritt A."/>
            <person name="Yoshinaga Y."/>
            <person name="Zwiers L.-H."/>
            <person name="Turgeon B."/>
            <person name="Goodwin S."/>
            <person name="Spatafora J."/>
            <person name="Crous P."/>
            <person name="Grigoriev I."/>
        </authorList>
    </citation>
    <scope>NUCLEOTIDE SEQUENCE</scope>
    <source>
        <strain evidence="3">CBS 121739</strain>
    </source>
</reference>
<evidence type="ECO:0000313" key="3">
    <source>
        <dbReference type="EMBL" id="KAF2752766.1"/>
    </source>
</evidence>
<gene>
    <name evidence="3" type="ORF">EJ05DRAFT_266427</name>
</gene>
<dbReference type="OrthoDB" id="5152928at2759"/>
<accession>A0A6A6VSK9</accession>
<evidence type="ECO:0000256" key="2">
    <source>
        <dbReference type="SAM" id="SignalP"/>
    </source>
</evidence>
<evidence type="ECO:0000256" key="1">
    <source>
        <dbReference type="SAM" id="MobiDB-lite"/>
    </source>
</evidence>
<feature type="signal peptide" evidence="2">
    <location>
        <begin position="1"/>
        <end position="19"/>
    </location>
</feature>
<dbReference type="Proteomes" id="UP000799437">
    <property type="component" value="Unassembled WGS sequence"/>
</dbReference>
<sequence>MHFWNILIVVGLVISSVQSKGGHGGGGGGGRGGGRGSGGGGGGGGKGGTRYSSSGGVEGGRNGRTFFYDSIPLLPVRGRYFNTTHRQDGRPLPDWAANRELRGLIRKKKKKHKKKKKPEEEEEEEEDGFVTCVPDAASLNGTETDAAMDKFLKDCDGEKEFKKKKETSADESTFFGCDYGHGQKCHRDDILDMQAWVYYFCGDLPGWYSRESWKVTYGRAPRGVENC</sequence>
<dbReference type="RefSeq" id="XP_033595217.1">
    <property type="nucleotide sequence ID" value="XM_033740313.1"/>
</dbReference>
<dbReference type="GeneID" id="54481367"/>
<protein>
    <submittedName>
        <fullName evidence="3">Uncharacterized protein</fullName>
    </submittedName>
</protein>
<proteinExistence type="predicted"/>
<organism evidence="3 4">
    <name type="scientific">Pseudovirgaria hyperparasitica</name>
    <dbReference type="NCBI Taxonomy" id="470096"/>
    <lineage>
        <taxon>Eukaryota</taxon>
        <taxon>Fungi</taxon>
        <taxon>Dikarya</taxon>
        <taxon>Ascomycota</taxon>
        <taxon>Pezizomycotina</taxon>
        <taxon>Dothideomycetes</taxon>
        <taxon>Dothideomycetes incertae sedis</taxon>
        <taxon>Acrospermales</taxon>
        <taxon>Acrospermaceae</taxon>
        <taxon>Pseudovirgaria</taxon>
    </lineage>
</organism>
<evidence type="ECO:0000313" key="4">
    <source>
        <dbReference type="Proteomes" id="UP000799437"/>
    </source>
</evidence>
<keyword evidence="2" id="KW-0732">Signal</keyword>
<feature type="region of interest" description="Disordered" evidence="1">
    <location>
        <begin position="19"/>
        <end position="57"/>
    </location>
</feature>
<name>A0A6A6VSK9_9PEZI</name>
<feature type="chain" id="PRO_5025421601" evidence="2">
    <location>
        <begin position="20"/>
        <end position="227"/>
    </location>
</feature>